<dbReference type="AlphaFoldDB" id="A0A922LGV2"/>
<dbReference type="Pfam" id="PF05276">
    <property type="entry name" value="SH3BP5"/>
    <property type="match status" value="1"/>
</dbReference>
<feature type="coiled-coil region" evidence="3">
    <location>
        <begin position="126"/>
        <end position="156"/>
    </location>
</feature>
<evidence type="ECO:0000256" key="1">
    <source>
        <dbReference type="ARBA" id="ARBA00007796"/>
    </source>
</evidence>
<dbReference type="GO" id="GO:0035556">
    <property type="term" value="P:intracellular signal transduction"/>
    <property type="evidence" value="ECO:0007669"/>
    <property type="project" value="InterPro"/>
</dbReference>
<sequence length="479" mass="54451">MNQYLHYDQYTLSSQEVEVQLDILNKTSTQINDLERRLEISRDAYRKVLSDQSDKLQKLSKKLGKCILRTRPYNELKQKQTHYRKEIQLAALKYENAISTLNAARDTLAKLEACVLEPGVRDPNTLESLNQSITDFNNANKSLNNAKLEHEKLMEIYATNEQSLRCLEKRLRFDIQKAKPYYTMYDHFMLKMEDAKTHVELCTDKLKACKIIYSDAMCKLELLSDSIHTKRLNQNDHSNNEHSHSNNNNNMDDYVMMKSFSKQYESIQYTNECSNNQFVKENTLNKSNNDCLNVTIVDHLKIDNHNHTTDNDNDNSTVNCFPIMNGLFESLHQASIEIDSLQNSPFLSSIHSKDYCNSTTNSYCTTIDTNTTTTTMTTSLLCTENNSYTESLSLSSHTSSASISPALSFDTFTTPSLTTTTTSSSSSPLSSSSSLLFDEQSSALMLMNSFNNLNLTNNSSHSFISKEICCSNFTITNSS</sequence>
<reference evidence="4" key="1">
    <citation type="journal article" date="2012" name="Nat. Genet.">
        <title>Whole-genome sequence of Schistosoma haematobium.</title>
        <authorList>
            <person name="Young N.D."/>
            <person name="Jex A.R."/>
            <person name="Li B."/>
            <person name="Liu S."/>
            <person name="Yang L."/>
            <person name="Xiong Z."/>
            <person name="Li Y."/>
            <person name="Cantacessi C."/>
            <person name="Hall R.S."/>
            <person name="Xu X."/>
            <person name="Chen F."/>
            <person name="Wu X."/>
            <person name="Zerlotini A."/>
            <person name="Oliveira G."/>
            <person name="Hofmann A."/>
            <person name="Zhang G."/>
            <person name="Fang X."/>
            <person name="Kang Y."/>
            <person name="Campbell B.E."/>
            <person name="Loukas A."/>
            <person name="Ranganathan S."/>
            <person name="Rollinson D."/>
            <person name="Rinaldi G."/>
            <person name="Brindley P.J."/>
            <person name="Yang H."/>
            <person name="Wang J."/>
            <person name="Wang J."/>
            <person name="Gasser R.B."/>
        </authorList>
    </citation>
    <scope>NUCLEOTIDE SEQUENCE</scope>
</reference>
<comment type="similarity">
    <text evidence="1">Belongs to the SH3BP5 family.</text>
</comment>
<proteinExistence type="inferred from homology"/>
<reference evidence="4" key="2">
    <citation type="journal article" date="2019" name="Gigascience">
        <title>High-quality Schistosoma haematobium genome achieved by single-molecule and long-range sequencing.</title>
        <authorList>
            <person name="Stroehlein A.J."/>
            <person name="Korhonen P.K."/>
            <person name="Chong T.M."/>
            <person name="Lim Y.L."/>
            <person name="Chan K.G."/>
            <person name="Webster B."/>
            <person name="Rollinson D."/>
            <person name="Brindley P.J."/>
            <person name="Gasser R.B."/>
            <person name="Young N.D."/>
        </authorList>
    </citation>
    <scope>NUCLEOTIDE SEQUENCE</scope>
</reference>
<keyword evidence="5" id="KW-1185">Reference proteome</keyword>
<dbReference type="KEGG" id="shx:MS3_00008143"/>
<evidence type="ECO:0000313" key="5">
    <source>
        <dbReference type="Proteomes" id="UP000471633"/>
    </source>
</evidence>
<dbReference type="Proteomes" id="UP000471633">
    <property type="component" value="Unassembled WGS sequence"/>
</dbReference>
<name>A0A922LGV2_SCHHA</name>
<dbReference type="RefSeq" id="XP_035585839.2">
    <property type="nucleotide sequence ID" value="XM_035732759.2"/>
</dbReference>
<organism evidence="4 5">
    <name type="scientific">Schistosoma haematobium</name>
    <name type="common">Blood fluke</name>
    <dbReference type="NCBI Taxonomy" id="6185"/>
    <lineage>
        <taxon>Eukaryota</taxon>
        <taxon>Metazoa</taxon>
        <taxon>Spiralia</taxon>
        <taxon>Lophotrochozoa</taxon>
        <taxon>Platyhelminthes</taxon>
        <taxon>Trematoda</taxon>
        <taxon>Digenea</taxon>
        <taxon>Strigeidida</taxon>
        <taxon>Schistosomatoidea</taxon>
        <taxon>Schistosomatidae</taxon>
        <taxon>Schistosoma</taxon>
    </lineage>
</organism>
<feature type="coiled-coil region" evidence="3">
    <location>
        <begin position="24"/>
        <end position="62"/>
    </location>
</feature>
<accession>A0A922LGV2</accession>
<gene>
    <name evidence="4" type="primary">SH3BP5_1</name>
    <name evidence="4" type="ORF">MS3_00008143</name>
</gene>
<dbReference type="CTD" id="24588121"/>
<dbReference type="InterPro" id="IPR007940">
    <property type="entry name" value="SH3BP5"/>
</dbReference>
<dbReference type="GO" id="GO:0004860">
    <property type="term" value="F:protein kinase inhibitor activity"/>
    <property type="evidence" value="ECO:0007669"/>
    <property type="project" value="TreeGrafter"/>
</dbReference>
<evidence type="ECO:0000313" key="4">
    <source>
        <dbReference type="EMBL" id="KAH9583876.1"/>
    </source>
</evidence>
<dbReference type="EMBL" id="AMPZ03000005">
    <property type="protein sequence ID" value="KAH9583876.1"/>
    <property type="molecule type" value="Genomic_DNA"/>
</dbReference>
<protein>
    <submittedName>
        <fullName evidence="4">SH3 domain-binding protein 5, variant 2</fullName>
    </submittedName>
</protein>
<evidence type="ECO:0000256" key="3">
    <source>
        <dbReference type="SAM" id="Coils"/>
    </source>
</evidence>
<evidence type="ECO:0000256" key="2">
    <source>
        <dbReference type="ARBA" id="ARBA00023054"/>
    </source>
</evidence>
<keyword evidence="2 3" id="KW-0175">Coiled coil</keyword>
<dbReference type="PANTHER" id="PTHR19423:SF1">
    <property type="entry name" value="SH3 DOMAIN-BINDING PROTEIN 5"/>
    <property type="match status" value="1"/>
</dbReference>
<dbReference type="GeneID" id="24588121"/>
<dbReference type="PANTHER" id="PTHR19423">
    <property type="entry name" value="SH3 DOMAIN-BINDING PROTEIN 5"/>
    <property type="match status" value="1"/>
</dbReference>
<reference evidence="4" key="3">
    <citation type="submission" date="2021-06" db="EMBL/GenBank/DDBJ databases">
        <title>Chromosome-level genome assembly for S. haematobium.</title>
        <authorList>
            <person name="Stroehlein A.J."/>
        </authorList>
    </citation>
    <scope>NUCLEOTIDE SEQUENCE</scope>
</reference>
<comment type="caution">
    <text evidence="4">The sequence shown here is derived from an EMBL/GenBank/DDBJ whole genome shotgun (WGS) entry which is preliminary data.</text>
</comment>
<dbReference type="GO" id="GO:0005737">
    <property type="term" value="C:cytoplasm"/>
    <property type="evidence" value="ECO:0007669"/>
    <property type="project" value="TreeGrafter"/>
</dbReference>
<reference evidence="4" key="4">
    <citation type="journal article" date="2022" name="PLoS Pathog.">
        <title>Chromosome-level genome of Schistosoma haematobium underpins genome-wide explorations of molecular variation.</title>
        <authorList>
            <person name="Stroehlein A.J."/>
            <person name="Korhonen P.K."/>
            <person name="Lee V.V."/>
            <person name="Ralph S.A."/>
            <person name="Mentink-Kane M."/>
            <person name="You H."/>
            <person name="McManus D.P."/>
            <person name="Tchuente L.T."/>
            <person name="Stothard J.R."/>
            <person name="Kaur P."/>
            <person name="Dudchenko O."/>
            <person name="Aiden E.L."/>
            <person name="Yang B."/>
            <person name="Yang H."/>
            <person name="Emery A.M."/>
            <person name="Webster B.L."/>
            <person name="Brindley P.J."/>
            <person name="Rollinson D."/>
            <person name="Chang B.C.H."/>
            <person name="Gasser R.B."/>
            <person name="Young N.D."/>
        </authorList>
    </citation>
    <scope>NUCLEOTIDE SEQUENCE</scope>
</reference>